<dbReference type="CDD" id="cd06850">
    <property type="entry name" value="biotinyl_domain"/>
    <property type="match status" value="1"/>
</dbReference>
<evidence type="ECO:0000313" key="6">
    <source>
        <dbReference type="EMBL" id="QDT54442.1"/>
    </source>
</evidence>
<organism evidence="6 7">
    <name type="scientific">Caulifigura coniformis</name>
    <dbReference type="NCBI Taxonomy" id="2527983"/>
    <lineage>
        <taxon>Bacteria</taxon>
        <taxon>Pseudomonadati</taxon>
        <taxon>Planctomycetota</taxon>
        <taxon>Planctomycetia</taxon>
        <taxon>Planctomycetales</taxon>
        <taxon>Planctomycetaceae</taxon>
        <taxon>Caulifigura</taxon>
    </lineage>
</organism>
<keyword evidence="4" id="KW-0275">Fatty acid biosynthesis</keyword>
<evidence type="ECO:0000256" key="2">
    <source>
        <dbReference type="ARBA" id="ARBA00017562"/>
    </source>
</evidence>
<accession>A0A517SE93</accession>
<keyword evidence="3 4" id="KW-0092">Biotin</keyword>
<dbReference type="PRINTS" id="PR01071">
    <property type="entry name" value="ACOABIOTINCC"/>
</dbReference>
<name>A0A517SE93_9PLAN</name>
<dbReference type="OrthoDB" id="9811735at2"/>
<dbReference type="EMBL" id="CP036271">
    <property type="protein sequence ID" value="QDT54442.1"/>
    <property type="molecule type" value="Genomic_DNA"/>
</dbReference>
<dbReference type="Gene3D" id="2.40.50.100">
    <property type="match status" value="1"/>
</dbReference>
<dbReference type="PANTHER" id="PTHR45266:SF3">
    <property type="entry name" value="OXALOACETATE DECARBOXYLASE ALPHA CHAIN"/>
    <property type="match status" value="1"/>
</dbReference>
<dbReference type="InterPro" id="IPR000089">
    <property type="entry name" value="Biotin_lipoyl"/>
</dbReference>
<keyword evidence="4" id="KW-0444">Lipid biosynthesis</keyword>
<dbReference type="FunCoup" id="A0A517SE93">
    <property type="interactions" value="444"/>
</dbReference>
<dbReference type="GO" id="GO:0009317">
    <property type="term" value="C:acetyl-CoA carboxylase complex"/>
    <property type="evidence" value="ECO:0007669"/>
    <property type="project" value="InterPro"/>
</dbReference>
<evidence type="ECO:0000259" key="5">
    <source>
        <dbReference type="PROSITE" id="PS50968"/>
    </source>
</evidence>
<comment type="pathway">
    <text evidence="4">Lipid metabolism; fatty acid biosynthesis.</text>
</comment>
<dbReference type="PANTHER" id="PTHR45266">
    <property type="entry name" value="OXALOACETATE DECARBOXYLASE ALPHA CHAIN"/>
    <property type="match status" value="1"/>
</dbReference>
<proteinExistence type="predicted"/>
<sequence length="163" mass="17064">MPREAASGGPFDLDNLQKLVELMDKFDLNEVKLQKGSDRVILRRGLGGEMIPVQMAAPAVHAAPAPAAASAPAAPAAAAPASEENLPAIKSPTVGTFYSAAQPGEPPFVKAGDRVKSESVVCIIEAMKVFNQIPAKMSGTIVKCLVKDGDPVDFGQPLFLIKE</sequence>
<dbReference type="KEGG" id="ccos:Pan44_24750"/>
<comment type="function">
    <text evidence="1 4">This protein is a component of the acetyl coenzyme A carboxylase complex; first, biotin carboxylase catalyzes the carboxylation of the carrier protein and then the transcarboxylase transfers the carboxyl group to form malonyl-CoA.</text>
</comment>
<feature type="domain" description="Lipoyl-binding" evidence="5">
    <location>
        <begin position="86"/>
        <end position="162"/>
    </location>
</feature>
<keyword evidence="7" id="KW-1185">Reference proteome</keyword>
<dbReference type="PROSITE" id="PS50968">
    <property type="entry name" value="BIOTINYL_LIPOYL"/>
    <property type="match status" value="1"/>
</dbReference>
<evidence type="ECO:0000256" key="1">
    <source>
        <dbReference type="ARBA" id="ARBA00003761"/>
    </source>
</evidence>
<dbReference type="InterPro" id="IPR001249">
    <property type="entry name" value="AcCoA_biotinCC"/>
</dbReference>
<dbReference type="Pfam" id="PF00364">
    <property type="entry name" value="Biotin_lipoyl"/>
    <property type="match status" value="1"/>
</dbReference>
<protein>
    <recommendedName>
        <fullName evidence="2 4">Biotin carboxyl carrier protein of acetyl-CoA carboxylase</fullName>
    </recommendedName>
</protein>
<gene>
    <name evidence="6" type="primary">accB</name>
    <name evidence="6" type="ORF">Pan44_24750</name>
</gene>
<dbReference type="GO" id="GO:0003989">
    <property type="term" value="F:acetyl-CoA carboxylase activity"/>
    <property type="evidence" value="ECO:0007669"/>
    <property type="project" value="InterPro"/>
</dbReference>
<dbReference type="InParanoid" id="A0A517SE93"/>
<dbReference type="UniPathway" id="UPA00094"/>
<evidence type="ECO:0000313" key="7">
    <source>
        <dbReference type="Proteomes" id="UP000315700"/>
    </source>
</evidence>
<dbReference type="RefSeq" id="WP_145030299.1">
    <property type="nucleotide sequence ID" value="NZ_CP036271.1"/>
</dbReference>
<evidence type="ECO:0000256" key="3">
    <source>
        <dbReference type="ARBA" id="ARBA00023267"/>
    </source>
</evidence>
<reference evidence="6 7" key="1">
    <citation type="submission" date="2019-02" db="EMBL/GenBank/DDBJ databases">
        <title>Deep-cultivation of Planctomycetes and their phenomic and genomic characterization uncovers novel biology.</title>
        <authorList>
            <person name="Wiegand S."/>
            <person name="Jogler M."/>
            <person name="Boedeker C."/>
            <person name="Pinto D."/>
            <person name="Vollmers J."/>
            <person name="Rivas-Marin E."/>
            <person name="Kohn T."/>
            <person name="Peeters S.H."/>
            <person name="Heuer A."/>
            <person name="Rast P."/>
            <person name="Oberbeckmann S."/>
            <person name="Bunk B."/>
            <person name="Jeske O."/>
            <person name="Meyerdierks A."/>
            <person name="Storesund J.E."/>
            <person name="Kallscheuer N."/>
            <person name="Luecker S."/>
            <person name="Lage O.M."/>
            <person name="Pohl T."/>
            <person name="Merkel B.J."/>
            <person name="Hornburger P."/>
            <person name="Mueller R.-W."/>
            <person name="Bruemmer F."/>
            <person name="Labrenz M."/>
            <person name="Spormann A.M."/>
            <person name="Op den Camp H."/>
            <person name="Overmann J."/>
            <person name="Amann R."/>
            <person name="Jetten M.S.M."/>
            <person name="Mascher T."/>
            <person name="Medema M.H."/>
            <person name="Devos D.P."/>
            <person name="Kaster A.-K."/>
            <person name="Ovreas L."/>
            <person name="Rohde M."/>
            <person name="Galperin M.Y."/>
            <person name="Jogler C."/>
        </authorList>
    </citation>
    <scope>NUCLEOTIDE SEQUENCE [LARGE SCALE GENOMIC DNA]</scope>
    <source>
        <strain evidence="6 7">Pan44</strain>
    </source>
</reference>
<dbReference type="AlphaFoldDB" id="A0A517SE93"/>
<dbReference type="GO" id="GO:0006633">
    <property type="term" value="P:fatty acid biosynthetic process"/>
    <property type="evidence" value="ECO:0007669"/>
    <property type="project" value="UniProtKB-UniPathway"/>
</dbReference>
<dbReference type="InterPro" id="IPR011053">
    <property type="entry name" value="Single_hybrid_motif"/>
</dbReference>
<dbReference type="Proteomes" id="UP000315700">
    <property type="component" value="Chromosome"/>
</dbReference>
<dbReference type="NCBIfam" id="TIGR00531">
    <property type="entry name" value="BCCP"/>
    <property type="match status" value="1"/>
</dbReference>
<evidence type="ECO:0000256" key="4">
    <source>
        <dbReference type="RuleBase" id="RU364072"/>
    </source>
</evidence>
<dbReference type="InterPro" id="IPR050709">
    <property type="entry name" value="Biotin_Carboxyl_Carrier/Decarb"/>
</dbReference>
<keyword evidence="4" id="KW-0443">Lipid metabolism</keyword>
<dbReference type="SUPFAM" id="SSF51230">
    <property type="entry name" value="Single hybrid motif"/>
    <property type="match status" value="1"/>
</dbReference>
<keyword evidence="4" id="KW-0276">Fatty acid metabolism</keyword>